<evidence type="ECO:0000313" key="3">
    <source>
        <dbReference type="Proteomes" id="UP000243579"/>
    </source>
</evidence>
<dbReference type="AlphaFoldDB" id="A0A1V9Z9E0"/>
<dbReference type="SMART" id="SM00558">
    <property type="entry name" value="JmjC"/>
    <property type="match status" value="1"/>
</dbReference>
<dbReference type="InterPro" id="IPR014710">
    <property type="entry name" value="RmlC-like_jellyroll"/>
</dbReference>
<accession>A0A1V9Z9E0</accession>
<proteinExistence type="predicted"/>
<reference evidence="2 3" key="1">
    <citation type="journal article" date="2014" name="Genome Biol. Evol.">
        <title>The secreted proteins of Achlya hypogyna and Thraustotheca clavata identify the ancestral oomycete secretome and reveal gene acquisitions by horizontal gene transfer.</title>
        <authorList>
            <person name="Misner I."/>
            <person name="Blouin N."/>
            <person name="Leonard G."/>
            <person name="Richards T.A."/>
            <person name="Lane C.E."/>
        </authorList>
    </citation>
    <scope>NUCLEOTIDE SEQUENCE [LARGE SCALE GENOMIC DNA]</scope>
    <source>
        <strain evidence="2 3">ATCC 48635</strain>
    </source>
</reference>
<evidence type="ECO:0000313" key="2">
    <source>
        <dbReference type="EMBL" id="OQR94603.1"/>
    </source>
</evidence>
<gene>
    <name evidence="2" type="ORF">ACHHYP_20053</name>
</gene>
<dbReference type="OrthoDB" id="415358at2759"/>
<feature type="domain" description="JmjC" evidence="1">
    <location>
        <begin position="112"/>
        <end position="282"/>
    </location>
</feature>
<protein>
    <recommendedName>
        <fullName evidence="1">JmjC domain-containing protein</fullName>
    </recommendedName>
</protein>
<dbReference type="Pfam" id="PF13621">
    <property type="entry name" value="Cupin_8"/>
    <property type="match status" value="1"/>
</dbReference>
<dbReference type="InterPro" id="IPR003347">
    <property type="entry name" value="JmjC_dom"/>
</dbReference>
<dbReference type="SUPFAM" id="SSF51197">
    <property type="entry name" value="Clavaminate synthase-like"/>
    <property type="match status" value="1"/>
</dbReference>
<comment type="caution">
    <text evidence="2">The sequence shown here is derived from an EMBL/GenBank/DDBJ whole genome shotgun (WGS) entry which is preliminary data.</text>
</comment>
<sequence length="409" mass="43309">MAVAAVGVTYLSTAPRAASLLPTVTWAGPSTLSELHHRRQPVRLVGSPTTTLWRTANWTLAHVASHLPPQVRVQHSRTGVFRHYDPSLELAHRYPPDAATQVHPRSAVAALLSTPAEGGYYLHDELRVLAPGLAHDVVAAPFVPAGQAHSAMTKLWLGGAGVMANLHYDATHNVFHQVTGTKRFLLFPPAAYAGLALYSRLHPHHRQSRLDLSQPRAALVAAFPAFATVADTMVDVTLAAGDTMYLPPFWFHCVVTTEPSVSVNVWTDAEDVALLAAALADPVPYLAPLEAAGVVHDLDSHLAHLARFVGLVLARALPAPATVLRQMPVLLPPADVPCGALASTAAADATLEPFATALVAGSFLRMADASARALLAVSYAEALTAQFMAPEAVGTFLRYCVAPAVDAEG</sequence>
<dbReference type="InterPro" id="IPR041667">
    <property type="entry name" value="Cupin_8"/>
</dbReference>
<keyword evidence="3" id="KW-1185">Reference proteome</keyword>
<evidence type="ECO:0000259" key="1">
    <source>
        <dbReference type="PROSITE" id="PS51184"/>
    </source>
</evidence>
<dbReference type="PROSITE" id="PS51184">
    <property type="entry name" value="JMJC"/>
    <property type="match status" value="1"/>
</dbReference>
<dbReference type="Gene3D" id="2.60.120.10">
    <property type="entry name" value="Jelly Rolls"/>
    <property type="match status" value="1"/>
</dbReference>
<organism evidence="2 3">
    <name type="scientific">Achlya hypogyna</name>
    <name type="common">Oomycete</name>
    <name type="synonym">Protoachlya hypogyna</name>
    <dbReference type="NCBI Taxonomy" id="1202772"/>
    <lineage>
        <taxon>Eukaryota</taxon>
        <taxon>Sar</taxon>
        <taxon>Stramenopiles</taxon>
        <taxon>Oomycota</taxon>
        <taxon>Saprolegniomycetes</taxon>
        <taxon>Saprolegniales</taxon>
        <taxon>Achlyaceae</taxon>
        <taxon>Achlya</taxon>
    </lineage>
</organism>
<dbReference type="Proteomes" id="UP000243579">
    <property type="component" value="Unassembled WGS sequence"/>
</dbReference>
<dbReference type="PANTHER" id="PTHR12461:SF105">
    <property type="entry name" value="HYPOXIA-INDUCIBLE FACTOR 1-ALPHA INHIBITOR"/>
    <property type="match status" value="1"/>
</dbReference>
<dbReference type="EMBL" id="JNBR01000357">
    <property type="protein sequence ID" value="OQR94603.1"/>
    <property type="molecule type" value="Genomic_DNA"/>
</dbReference>
<name>A0A1V9Z9E0_ACHHY</name>
<dbReference type="PANTHER" id="PTHR12461">
    <property type="entry name" value="HYPOXIA-INDUCIBLE FACTOR 1 ALPHA INHIBITOR-RELATED"/>
    <property type="match status" value="1"/>
</dbReference>